<gene>
    <name evidence="1" type="ORF">OKIOD_LOCUS5831</name>
</gene>
<protein>
    <submittedName>
        <fullName evidence="1">Oidioi.mRNA.OKI2018_I69.XSR.g14273.t1.cds</fullName>
    </submittedName>
</protein>
<dbReference type="EMBL" id="OU015569">
    <property type="protein sequence ID" value="CAG5095638.1"/>
    <property type="molecule type" value="Genomic_DNA"/>
</dbReference>
<dbReference type="Proteomes" id="UP001158576">
    <property type="component" value="Chromosome XSR"/>
</dbReference>
<name>A0ABN7S9U8_OIKDI</name>
<keyword evidence="2" id="KW-1185">Reference proteome</keyword>
<proteinExistence type="predicted"/>
<reference evidence="1 2" key="1">
    <citation type="submission" date="2021-04" db="EMBL/GenBank/DDBJ databases">
        <authorList>
            <person name="Bliznina A."/>
        </authorList>
    </citation>
    <scope>NUCLEOTIDE SEQUENCE [LARGE SCALE GENOMIC DNA]</scope>
</reference>
<evidence type="ECO:0000313" key="1">
    <source>
        <dbReference type="EMBL" id="CAG5095638.1"/>
    </source>
</evidence>
<dbReference type="SUPFAM" id="SSF57850">
    <property type="entry name" value="RING/U-box"/>
    <property type="match status" value="1"/>
</dbReference>
<accession>A0ABN7S9U8</accession>
<sequence length="175" mass="19853">MKIFTKESLQESKGFTPEQETFARNRLEISLGDISDLSKETGRLFICGFCNLLAEGPLTHLPCGHICCKIEYQADEFGLCPTCYEETESKGNNKKAPRSLSILEMSIYNSLFIKCPSGCGKDQKLNNVKIHQSCCSAIVACPYCSKKIRQVAFFVHKESCQAYRHWLKYFINIKT</sequence>
<organism evidence="1 2">
    <name type="scientific">Oikopleura dioica</name>
    <name type="common">Tunicate</name>
    <dbReference type="NCBI Taxonomy" id="34765"/>
    <lineage>
        <taxon>Eukaryota</taxon>
        <taxon>Metazoa</taxon>
        <taxon>Chordata</taxon>
        <taxon>Tunicata</taxon>
        <taxon>Appendicularia</taxon>
        <taxon>Copelata</taxon>
        <taxon>Oikopleuridae</taxon>
        <taxon>Oikopleura</taxon>
    </lineage>
</organism>
<dbReference type="InterPro" id="IPR013083">
    <property type="entry name" value="Znf_RING/FYVE/PHD"/>
</dbReference>
<dbReference type="Gene3D" id="3.30.40.10">
    <property type="entry name" value="Zinc/RING finger domain, C3HC4 (zinc finger)"/>
    <property type="match status" value="1"/>
</dbReference>
<evidence type="ECO:0000313" key="2">
    <source>
        <dbReference type="Proteomes" id="UP001158576"/>
    </source>
</evidence>